<keyword evidence="4" id="KW-1185">Reference proteome</keyword>
<dbReference type="PRINTS" id="PR00081">
    <property type="entry name" value="GDHRDH"/>
</dbReference>
<evidence type="ECO:0000313" key="4">
    <source>
        <dbReference type="Proteomes" id="UP000266067"/>
    </source>
</evidence>
<proteinExistence type="inferred from homology"/>
<comment type="similarity">
    <text evidence="1">Belongs to the short-chain dehydrogenases/reductases (SDR) family.</text>
</comment>
<protein>
    <submittedName>
        <fullName evidence="3">SDR family oxidoreductase</fullName>
    </submittedName>
</protein>
<gene>
    <name evidence="3" type="ORF">D2V08_02405</name>
</gene>
<evidence type="ECO:0000313" key="3">
    <source>
        <dbReference type="EMBL" id="RIV36204.1"/>
    </source>
</evidence>
<dbReference type="SUPFAM" id="SSF51735">
    <property type="entry name" value="NAD(P)-binding Rossmann-fold domains"/>
    <property type="match status" value="1"/>
</dbReference>
<dbReference type="InterPro" id="IPR002347">
    <property type="entry name" value="SDR_fam"/>
</dbReference>
<dbReference type="FunFam" id="3.40.50.720:FF:000084">
    <property type="entry name" value="Short-chain dehydrogenase reductase"/>
    <property type="match status" value="1"/>
</dbReference>
<dbReference type="PANTHER" id="PTHR24321">
    <property type="entry name" value="DEHYDROGENASES, SHORT CHAIN"/>
    <property type="match status" value="1"/>
</dbReference>
<dbReference type="EMBL" id="QXFH01000064">
    <property type="protein sequence ID" value="RIV36204.1"/>
    <property type="molecule type" value="Genomic_DNA"/>
</dbReference>
<reference evidence="3 4" key="1">
    <citation type="submission" date="2018-08" db="EMBL/GenBank/DDBJ databases">
        <title>Proposal of Muricauda 72 sp.nov. and Muricauda NH166 sp.nov., isolated from seawater.</title>
        <authorList>
            <person name="Cheng H."/>
            <person name="Wu Y.-H."/>
            <person name="Guo L.-L."/>
            <person name="Xu X.-W."/>
        </authorList>
    </citation>
    <scope>NUCLEOTIDE SEQUENCE [LARGE SCALE GENOMIC DNA]</scope>
    <source>
        <strain evidence="3 4">KCTC 22173</strain>
    </source>
</reference>
<dbReference type="Proteomes" id="UP000266067">
    <property type="component" value="Unassembled WGS sequence"/>
</dbReference>
<sequence length="248" mass="26526">MKLKDKVCIVTGATSGMGKAIAKGLSSEGAKLILSGRNQERGMALEEGLDNAVFISGDITDPSYNKKLVDTAIETFGKLDILSLNAGILGLGNVQELSIESWQKTINTNLSSIFYLCKYALPFLLKESQGNILINASIAAFKSFPNHPAYCASKAASVALMKQMAVDYAPKIRVNAICPGPVDTPLLWESAKAFEHPETAVEDAKNATLLKRLGTPEDITKLVLFLVSDDSSWITGTTVTIDGGIINT</sequence>
<dbReference type="RefSeq" id="WP_119606518.1">
    <property type="nucleotide sequence ID" value="NZ_QXFH01000064.1"/>
</dbReference>
<dbReference type="AlphaFoldDB" id="A0A3A1NA21"/>
<dbReference type="PANTHER" id="PTHR24321:SF8">
    <property type="entry name" value="ESTRADIOL 17-BETA-DEHYDROGENASE 8-RELATED"/>
    <property type="match status" value="1"/>
</dbReference>
<accession>A0A3A1NA21</accession>
<dbReference type="NCBIfam" id="NF005559">
    <property type="entry name" value="PRK07231.1"/>
    <property type="match status" value="1"/>
</dbReference>
<dbReference type="Gene3D" id="3.40.50.720">
    <property type="entry name" value="NAD(P)-binding Rossmann-like Domain"/>
    <property type="match status" value="1"/>
</dbReference>
<comment type="caution">
    <text evidence="3">The sequence shown here is derived from an EMBL/GenBank/DDBJ whole genome shotgun (WGS) entry which is preliminary data.</text>
</comment>
<name>A0A3A1NA21_9FLAO</name>
<dbReference type="PRINTS" id="PR00080">
    <property type="entry name" value="SDRFAMILY"/>
</dbReference>
<dbReference type="Pfam" id="PF13561">
    <property type="entry name" value="adh_short_C2"/>
    <property type="match status" value="1"/>
</dbReference>
<dbReference type="CDD" id="cd05233">
    <property type="entry name" value="SDR_c"/>
    <property type="match status" value="1"/>
</dbReference>
<organism evidence="3 4">
    <name type="scientific">Flagellimonas lutimaris</name>
    <dbReference type="NCBI Taxonomy" id="475082"/>
    <lineage>
        <taxon>Bacteria</taxon>
        <taxon>Pseudomonadati</taxon>
        <taxon>Bacteroidota</taxon>
        <taxon>Flavobacteriia</taxon>
        <taxon>Flavobacteriales</taxon>
        <taxon>Flavobacteriaceae</taxon>
        <taxon>Flagellimonas</taxon>
    </lineage>
</organism>
<evidence type="ECO:0000256" key="1">
    <source>
        <dbReference type="ARBA" id="ARBA00006484"/>
    </source>
</evidence>
<dbReference type="OrthoDB" id="9803333at2"/>
<dbReference type="GO" id="GO:0016491">
    <property type="term" value="F:oxidoreductase activity"/>
    <property type="evidence" value="ECO:0007669"/>
    <property type="project" value="UniProtKB-KW"/>
</dbReference>
<dbReference type="PROSITE" id="PS00061">
    <property type="entry name" value="ADH_SHORT"/>
    <property type="match status" value="1"/>
</dbReference>
<dbReference type="InterPro" id="IPR020904">
    <property type="entry name" value="Sc_DH/Rdtase_CS"/>
</dbReference>
<keyword evidence="2" id="KW-0560">Oxidoreductase</keyword>
<dbReference type="InterPro" id="IPR036291">
    <property type="entry name" value="NAD(P)-bd_dom_sf"/>
</dbReference>
<evidence type="ECO:0000256" key="2">
    <source>
        <dbReference type="ARBA" id="ARBA00023002"/>
    </source>
</evidence>